<dbReference type="Gene3D" id="1.20.5.170">
    <property type="match status" value="2"/>
</dbReference>
<protein>
    <submittedName>
        <fullName evidence="15">YadA-like family protein</fullName>
    </submittedName>
</protein>
<evidence type="ECO:0000256" key="6">
    <source>
        <dbReference type="ARBA" id="ARBA00022692"/>
    </source>
</evidence>
<sequence length="674" mass="64802">MKIQSIHYLLRFIAIIAGTVSSSLAYAAGTTNTATLGNGAVANNSYDVAIGSGAFASGDGSAINMAVAVGSGAQADKAGSIAIGDAWDGGEKATGRDSIAIGTATTATQQSAVALGLGASATQANAVALGAGSVTSAAVATSSLVINGNTYALAGVSPTSTISVGSVGNERTVTNVAAGRVSATSTDAVNGSQLYAADAAITAVSNTSTNLGSSVALGIGGASAYDSATGILTTSLNYGGASYSSIQAVLNQISGSVNGGGIKYLHVNSALADSSAAGVNSVAVGPAATAGTANAVSIGNGAIANANTGDVALGAGSSTSAVTATAGTTIGGTSYAFAGVDPTSTVSVGATGSERTITHVAAGQISATSTDAVNGSELYATNQAVDADAAAIKNLNNTVENVVNGGANNRYYQVNGTGAASSATGANAIAEGAAAVASGNGSIAEGGGTQATAAESTAIGTGANASGKNSVAIGTNATDGGQANVVSVGSATEQRRITNVADGTAATDAVNVSQLSAVQESSVQYDHNSDGSIDYSSVTLGEDGAATQIHDVANGAATNDAVNLGQLNAGVQTAEDWAKNYTDQKFQAISQSLNAVAVRANAGIASAIAMAGLPQAYRPDQNAAAVALGTFHGQTGIAVGMSTISEGGRWVYKLNLTDNSRGDAGASVGAAMAW</sequence>
<evidence type="ECO:0000256" key="5">
    <source>
        <dbReference type="ARBA" id="ARBA00022452"/>
    </source>
</evidence>
<dbReference type="Pfam" id="PF05658">
    <property type="entry name" value="YadA_head"/>
    <property type="match status" value="4"/>
</dbReference>
<evidence type="ECO:0000256" key="9">
    <source>
        <dbReference type="ARBA" id="ARBA00023136"/>
    </source>
</evidence>
<proteinExistence type="inferred from homology"/>
<feature type="domain" description="Trimeric autotransporter adhesin YadA-like stalk" evidence="14">
    <location>
        <begin position="496"/>
        <end position="536"/>
    </location>
</feature>
<feature type="domain" description="Trimeric autotransporter adhesin YadA-like head" evidence="13">
    <location>
        <begin position="276"/>
        <end position="302"/>
    </location>
</feature>
<evidence type="ECO:0000313" key="16">
    <source>
        <dbReference type="Proteomes" id="UP000663181"/>
    </source>
</evidence>
<keyword evidence="6" id="KW-0812">Transmembrane</keyword>
<feature type="domain" description="Trimeric autotransporter adhesin YadA-like C-terminal membrane anchor" evidence="12">
    <location>
        <begin position="614"/>
        <end position="674"/>
    </location>
</feature>
<dbReference type="SUPFAM" id="SSF101967">
    <property type="entry name" value="Adhesin YadA, collagen-binding domain"/>
    <property type="match status" value="4"/>
</dbReference>
<evidence type="ECO:0000259" key="12">
    <source>
        <dbReference type="Pfam" id="PF03895"/>
    </source>
</evidence>
<evidence type="ECO:0000256" key="3">
    <source>
        <dbReference type="ARBA" id="ARBA00005848"/>
    </source>
</evidence>
<dbReference type="InterPro" id="IPR008635">
    <property type="entry name" value="Coiled_stalk_dom"/>
</dbReference>
<dbReference type="Gene3D" id="1.20.5.2280">
    <property type="match status" value="1"/>
</dbReference>
<feature type="signal peptide" evidence="11">
    <location>
        <begin position="1"/>
        <end position="27"/>
    </location>
</feature>
<keyword evidence="16" id="KW-1185">Reference proteome</keyword>
<comment type="subcellular location">
    <subcellularLocation>
        <location evidence="2">Cell outer membrane</location>
    </subcellularLocation>
    <subcellularLocation>
        <location evidence="1">Cell surface</location>
    </subcellularLocation>
</comment>
<evidence type="ECO:0000256" key="7">
    <source>
        <dbReference type="ARBA" id="ARBA00022729"/>
    </source>
</evidence>
<dbReference type="EMBL" id="CP064030">
    <property type="protein sequence ID" value="QRN55625.1"/>
    <property type="molecule type" value="Genomic_DNA"/>
</dbReference>
<dbReference type="RefSeq" id="WP_188799191.1">
    <property type="nucleotide sequence ID" value="NZ_BMIZ01000001.1"/>
</dbReference>
<dbReference type="Pfam" id="PF05662">
    <property type="entry name" value="YadA_stalk"/>
    <property type="match status" value="4"/>
</dbReference>
<evidence type="ECO:0000256" key="1">
    <source>
        <dbReference type="ARBA" id="ARBA00004241"/>
    </source>
</evidence>
<feature type="chain" id="PRO_5046012540" evidence="11">
    <location>
        <begin position="28"/>
        <end position="674"/>
    </location>
</feature>
<dbReference type="SUPFAM" id="SSF54523">
    <property type="entry name" value="Pili subunits"/>
    <property type="match status" value="1"/>
</dbReference>
<comment type="similarity">
    <text evidence="3">Belongs to the autotransporter-2 (AT-2) (TC 1.B.40) family.</text>
</comment>
<name>A0ABX7H2J9_9GAMM</name>
<keyword evidence="5" id="KW-1134">Transmembrane beta strand</keyword>
<feature type="domain" description="Trimeric autotransporter adhesin YadA-like head" evidence="13">
    <location>
        <begin position="93"/>
        <end position="119"/>
    </location>
</feature>
<feature type="domain" description="Trimeric autotransporter adhesin YadA-like stalk" evidence="14">
    <location>
        <begin position="173"/>
        <end position="215"/>
    </location>
</feature>
<dbReference type="Gene3D" id="3.30.1300.30">
    <property type="entry name" value="GSPII I/J protein-like"/>
    <property type="match status" value="1"/>
</dbReference>
<accession>A0ABX7H2J9</accession>
<dbReference type="InterPro" id="IPR011049">
    <property type="entry name" value="Serralysin-like_metalloprot_C"/>
</dbReference>
<reference evidence="15 16" key="1">
    <citation type="submission" date="2020-10" db="EMBL/GenBank/DDBJ databases">
        <title>Phylogeny of dyella-like bacteria.</title>
        <authorList>
            <person name="Fu J."/>
        </authorList>
    </citation>
    <scope>NUCLEOTIDE SEQUENCE [LARGE SCALE GENOMIC DNA]</scope>
    <source>
        <strain evidence="15 16">DHOB09</strain>
    </source>
</reference>
<dbReference type="Gene3D" id="2.150.10.10">
    <property type="entry name" value="Serralysin-like metalloprotease, C-terminal"/>
    <property type="match status" value="2"/>
</dbReference>
<evidence type="ECO:0000259" key="13">
    <source>
        <dbReference type="Pfam" id="PF05658"/>
    </source>
</evidence>
<evidence type="ECO:0000313" key="15">
    <source>
        <dbReference type="EMBL" id="QRN55625.1"/>
    </source>
</evidence>
<keyword evidence="9" id="KW-0472">Membrane</keyword>
<feature type="domain" description="Trimeric autotransporter adhesin YadA-like head" evidence="13">
    <location>
        <begin position="66"/>
        <end position="84"/>
    </location>
</feature>
<dbReference type="Pfam" id="PF03895">
    <property type="entry name" value="YadA_anchor"/>
    <property type="match status" value="1"/>
</dbReference>
<dbReference type="Gene3D" id="2.60.40.4050">
    <property type="match status" value="1"/>
</dbReference>
<dbReference type="InterPro" id="IPR045584">
    <property type="entry name" value="Pilin-like"/>
</dbReference>
<organism evidence="15 16">
    <name type="scientific">Dyella caseinilytica</name>
    <dbReference type="NCBI Taxonomy" id="1849581"/>
    <lineage>
        <taxon>Bacteria</taxon>
        <taxon>Pseudomonadati</taxon>
        <taxon>Pseudomonadota</taxon>
        <taxon>Gammaproteobacteria</taxon>
        <taxon>Lysobacterales</taxon>
        <taxon>Rhodanobacteraceae</taxon>
        <taxon>Dyella</taxon>
    </lineage>
</organism>
<dbReference type="InterPro" id="IPR008640">
    <property type="entry name" value="Adhesin_Head_dom"/>
</dbReference>
<evidence type="ECO:0000256" key="2">
    <source>
        <dbReference type="ARBA" id="ARBA00004442"/>
    </source>
</evidence>
<keyword evidence="10" id="KW-0998">Cell outer membrane</keyword>
<feature type="domain" description="Trimeric autotransporter adhesin YadA-like stalk" evidence="14">
    <location>
        <begin position="548"/>
        <end position="587"/>
    </location>
</feature>
<keyword evidence="4" id="KW-0813">Transport</keyword>
<dbReference type="Gene3D" id="6.10.250.2040">
    <property type="match status" value="1"/>
</dbReference>
<gene>
    <name evidence="15" type="ORF">ISN74_10035</name>
</gene>
<evidence type="ECO:0000256" key="10">
    <source>
        <dbReference type="ARBA" id="ARBA00023237"/>
    </source>
</evidence>
<evidence type="ECO:0000256" key="11">
    <source>
        <dbReference type="SAM" id="SignalP"/>
    </source>
</evidence>
<evidence type="ECO:0000259" key="14">
    <source>
        <dbReference type="Pfam" id="PF05662"/>
    </source>
</evidence>
<evidence type="ECO:0000256" key="4">
    <source>
        <dbReference type="ARBA" id="ARBA00022448"/>
    </source>
</evidence>
<dbReference type="InterPro" id="IPR005594">
    <property type="entry name" value="YadA_C"/>
</dbReference>
<feature type="domain" description="Trimeric autotransporter adhesin YadA-like head" evidence="13">
    <location>
        <begin position="451"/>
        <end position="477"/>
    </location>
</feature>
<keyword evidence="7 11" id="KW-0732">Signal</keyword>
<dbReference type="Proteomes" id="UP000663181">
    <property type="component" value="Chromosome"/>
</dbReference>
<feature type="domain" description="Trimeric autotransporter adhesin YadA-like stalk" evidence="14">
    <location>
        <begin position="357"/>
        <end position="398"/>
    </location>
</feature>
<keyword evidence="8" id="KW-0653">Protein transport</keyword>
<evidence type="ECO:0000256" key="8">
    <source>
        <dbReference type="ARBA" id="ARBA00022927"/>
    </source>
</evidence>